<proteinExistence type="predicted"/>
<gene>
    <name evidence="2" type="ORF">HMPREF1536_03954</name>
</gene>
<dbReference type="STRING" id="1203610.HMPREF1536_03954"/>
<dbReference type="HOGENOM" id="CLU_1084421_0_0_10"/>
<dbReference type="PATRIC" id="fig|1203610.3.peg.4031"/>
<dbReference type="EMBL" id="AQHW01000020">
    <property type="protein sequence ID" value="KKB50418.1"/>
    <property type="molecule type" value="Genomic_DNA"/>
</dbReference>
<sequence length="254" mass="29992">MGHRTPIDRYDLKIKKSDYVLEVGSGHNPSYRANVIVEKYISTNYHRSGEVKIFPHQKFINADGASMPFQNKEFDYIICNQVLEHTDDPIGFIKELQRVASKGYLELPSLVGESLFPKLAHKWVCLEIDGKLVLFEKEKLPRIYPDYGRTFLNFLPYQSLALRTFYLSYHQVNTVRYEWSDTIDVLVNPQDEYYRSFFEKTWTEEMQHKIFPTRSKQQDVAISIKVIMHLIKTMIKRRIFVHKPISLAEYNNSK</sequence>
<evidence type="ECO:0000313" key="2">
    <source>
        <dbReference type="EMBL" id="KKB50418.1"/>
    </source>
</evidence>
<evidence type="ECO:0000313" key="3">
    <source>
        <dbReference type="Proteomes" id="UP000033035"/>
    </source>
</evidence>
<name>A0A0F5IY41_9BACT</name>
<organism evidence="2 3">
    <name type="scientific">Parabacteroides gordonii MS-1 = DSM 23371</name>
    <dbReference type="NCBI Taxonomy" id="1203610"/>
    <lineage>
        <taxon>Bacteria</taxon>
        <taxon>Pseudomonadati</taxon>
        <taxon>Bacteroidota</taxon>
        <taxon>Bacteroidia</taxon>
        <taxon>Bacteroidales</taxon>
        <taxon>Tannerellaceae</taxon>
        <taxon>Parabacteroides</taxon>
    </lineage>
</organism>
<dbReference type="RefSeq" id="WP_028729506.1">
    <property type="nucleotide sequence ID" value="NZ_KE386763.1"/>
</dbReference>
<dbReference type="InterPro" id="IPR013216">
    <property type="entry name" value="Methyltransf_11"/>
</dbReference>
<comment type="caution">
    <text evidence="2">The sequence shown here is derived from an EMBL/GenBank/DDBJ whole genome shotgun (WGS) entry which is preliminary data.</text>
</comment>
<dbReference type="SUPFAM" id="SSF53335">
    <property type="entry name" value="S-adenosyl-L-methionine-dependent methyltransferases"/>
    <property type="match status" value="1"/>
</dbReference>
<protein>
    <recommendedName>
        <fullName evidence="1">Methyltransferase type 11 domain-containing protein</fullName>
    </recommendedName>
</protein>
<evidence type="ECO:0000259" key="1">
    <source>
        <dbReference type="Pfam" id="PF08241"/>
    </source>
</evidence>
<dbReference type="Gene3D" id="3.40.50.150">
    <property type="entry name" value="Vaccinia Virus protein VP39"/>
    <property type="match status" value="1"/>
</dbReference>
<keyword evidence="3" id="KW-1185">Reference proteome</keyword>
<dbReference type="InterPro" id="IPR029063">
    <property type="entry name" value="SAM-dependent_MTases_sf"/>
</dbReference>
<reference evidence="2 3" key="1">
    <citation type="submission" date="2013-04" db="EMBL/GenBank/DDBJ databases">
        <title>The Genome Sequence of Parabacteroides gordonii DSM 23371.</title>
        <authorList>
            <consortium name="The Broad Institute Genomics Platform"/>
            <person name="Earl A."/>
            <person name="Ward D."/>
            <person name="Feldgarden M."/>
            <person name="Gevers D."/>
            <person name="Martens E."/>
            <person name="Sakamoto M."/>
            <person name="Benno Y."/>
            <person name="Suzuki N."/>
            <person name="Matsunaga N."/>
            <person name="Koshihara K."/>
            <person name="Seki M."/>
            <person name="Komiya H."/>
            <person name="Walker B."/>
            <person name="Young S."/>
            <person name="Zeng Q."/>
            <person name="Gargeya S."/>
            <person name="Fitzgerald M."/>
            <person name="Haas B."/>
            <person name="Abouelleil A."/>
            <person name="Allen A.W."/>
            <person name="Alvarado L."/>
            <person name="Arachchi H.M."/>
            <person name="Berlin A.M."/>
            <person name="Chapman S.B."/>
            <person name="Gainer-Dewar J."/>
            <person name="Goldberg J."/>
            <person name="Griggs A."/>
            <person name="Gujja S."/>
            <person name="Hansen M."/>
            <person name="Howarth C."/>
            <person name="Imamovic A."/>
            <person name="Ireland A."/>
            <person name="Larimer J."/>
            <person name="McCowan C."/>
            <person name="Murphy C."/>
            <person name="Pearson M."/>
            <person name="Poon T.W."/>
            <person name="Priest M."/>
            <person name="Roberts A."/>
            <person name="Saif S."/>
            <person name="Shea T."/>
            <person name="Sisk P."/>
            <person name="Sykes S."/>
            <person name="Wortman J."/>
            <person name="Nusbaum C."/>
            <person name="Birren B."/>
        </authorList>
    </citation>
    <scope>NUCLEOTIDE SEQUENCE [LARGE SCALE GENOMIC DNA]</scope>
    <source>
        <strain evidence="2 3">MS-1</strain>
    </source>
</reference>
<accession>A0A0F5IY41</accession>
<feature type="domain" description="Methyltransferase type 11" evidence="1">
    <location>
        <begin position="53"/>
        <end position="103"/>
    </location>
</feature>
<dbReference type="Pfam" id="PF08241">
    <property type="entry name" value="Methyltransf_11"/>
    <property type="match status" value="1"/>
</dbReference>
<dbReference type="Proteomes" id="UP000033035">
    <property type="component" value="Unassembled WGS sequence"/>
</dbReference>
<dbReference type="AlphaFoldDB" id="A0A0F5IY41"/>
<dbReference type="GO" id="GO:0008757">
    <property type="term" value="F:S-adenosylmethionine-dependent methyltransferase activity"/>
    <property type="evidence" value="ECO:0007669"/>
    <property type="project" value="InterPro"/>
</dbReference>